<dbReference type="GO" id="GO:0005524">
    <property type="term" value="F:ATP binding"/>
    <property type="evidence" value="ECO:0007669"/>
    <property type="project" value="UniProtKB-KW"/>
</dbReference>
<feature type="domain" description="GHMP kinase N-terminal" evidence="5">
    <location>
        <begin position="60"/>
        <end position="125"/>
    </location>
</feature>
<evidence type="ECO:0000256" key="4">
    <source>
        <dbReference type="ARBA" id="ARBA00022840"/>
    </source>
</evidence>
<accession>A0A852TJH3</accession>
<dbReference type="AlphaFoldDB" id="A0A852TJH3"/>
<dbReference type="InterPro" id="IPR014721">
    <property type="entry name" value="Ribsml_uS5_D2-typ_fold_subgr"/>
</dbReference>
<name>A0A852TJH3_9BACI</name>
<keyword evidence="3 6" id="KW-0418">Kinase</keyword>
<evidence type="ECO:0000256" key="1">
    <source>
        <dbReference type="ARBA" id="ARBA00022679"/>
    </source>
</evidence>
<dbReference type="Gene3D" id="3.30.230.10">
    <property type="match status" value="1"/>
</dbReference>
<organism evidence="6 7">
    <name type="scientific">Neobacillus niacini</name>
    <dbReference type="NCBI Taxonomy" id="86668"/>
    <lineage>
        <taxon>Bacteria</taxon>
        <taxon>Bacillati</taxon>
        <taxon>Bacillota</taxon>
        <taxon>Bacilli</taxon>
        <taxon>Bacillales</taxon>
        <taxon>Bacillaceae</taxon>
        <taxon>Neobacillus</taxon>
    </lineage>
</organism>
<comment type="caution">
    <text evidence="6">The sequence shown here is derived from an EMBL/GenBank/DDBJ whole genome shotgun (WGS) entry which is preliminary data.</text>
</comment>
<keyword evidence="4" id="KW-0067">ATP-binding</keyword>
<evidence type="ECO:0000256" key="2">
    <source>
        <dbReference type="ARBA" id="ARBA00022741"/>
    </source>
</evidence>
<dbReference type="Proteomes" id="UP000548423">
    <property type="component" value="Unassembled WGS sequence"/>
</dbReference>
<dbReference type="EC" id="2.7.1.177" evidence="6"/>
<dbReference type="SUPFAM" id="SSF54211">
    <property type="entry name" value="Ribosomal protein S5 domain 2-like"/>
    <property type="match status" value="1"/>
</dbReference>
<dbReference type="EMBL" id="JACCBX010000017">
    <property type="protein sequence ID" value="NYE08933.1"/>
    <property type="molecule type" value="Genomic_DNA"/>
</dbReference>
<dbReference type="InterPro" id="IPR006204">
    <property type="entry name" value="GHMP_kinase_N_dom"/>
</dbReference>
<dbReference type="PANTHER" id="PTHR43527:SF1">
    <property type="entry name" value="L-THREONINE KINASE"/>
    <property type="match status" value="1"/>
</dbReference>
<dbReference type="PIRSF" id="PIRSF033887">
    <property type="entry name" value="PduX"/>
    <property type="match status" value="1"/>
</dbReference>
<keyword evidence="1 6" id="KW-0808">Transferase</keyword>
<proteinExistence type="predicted"/>
<dbReference type="InterPro" id="IPR012363">
    <property type="entry name" value="PduX"/>
</dbReference>
<dbReference type="Pfam" id="PF00288">
    <property type="entry name" value="GHMP_kinases_N"/>
    <property type="match status" value="1"/>
</dbReference>
<protein>
    <submittedName>
        <fullName evidence="6">L-threonine kinase</fullName>
        <ecNumber evidence="6">2.7.1.177</ecNumber>
    </submittedName>
</protein>
<evidence type="ECO:0000313" key="7">
    <source>
        <dbReference type="Proteomes" id="UP000548423"/>
    </source>
</evidence>
<gene>
    <name evidence="6" type="ORF">F4694_005790</name>
</gene>
<dbReference type="PANTHER" id="PTHR43527">
    <property type="entry name" value="4-DIPHOSPHOCYTIDYL-2-C-METHYL-D-ERYTHRITOL KINASE, CHLOROPLASTIC"/>
    <property type="match status" value="1"/>
</dbReference>
<reference evidence="7" key="2">
    <citation type="submission" date="2020-08" db="EMBL/GenBank/DDBJ databases">
        <title>The Agave Microbiome: Exploring the role of microbial communities in plant adaptations to desert environments.</title>
        <authorList>
            <person name="Partida-Martinez L.P."/>
        </authorList>
    </citation>
    <scope>NUCLEOTIDE SEQUENCE [LARGE SCALE GENOMIC DNA]</scope>
    <source>
        <strain evidence="7">AT2.8</strain>
    </source>
</reference>
<sequence>MKIGKGSCNGTFGELVQGIIDERPFLITFPIQSLRSEASFIPDPTSPELTGVTSKVKAIKAGKLLLNQFDLNGGGKLDIRSNIPIGKGMASSSADIVASMKAIAHSYSLPLTQDIISAIAAKIEPTDGVMYDEVVAYDYIHGDLIERFGVLPPFILVGIDLGGAVNTIEFNQFKKAYDRYDQHLFSEAYHWVREGFSKNEFSLICKATTISARVNQKILRKPYLFEMEKLAHAFQGGIVVAHSGTVVGILIDKNRLNSNEIVFQLSKHLSHLFKNLKKTPFYYSNVTNAKNINFIN</sequence>
<keyword evidence="2" id="KW-0547">Nucleotide-binding</keyword>
<evidence type="ECO:0000313" key="6">
    <source>
        <dbReference type="EMBL" id="NYE08933.1"/>
    </source>
</evidence>
<evidence type="ECO:0000256" key="3">
    <source>
        <dbReference type="ARBA" id="ARBA00022777"/>
    </source>
</evidence>
<evidence type="ECO:0000259" key="5">
    <source>
        <dbReference type="Pfam" id="PF00288"/>
    </source>
</evidence>
<dbReference type="InterPro" id="IPR020568">
    <property type="entry name" value="Ribosomal_Su5_D2-typ_SF"/>
</dbReference>
<reference evidence="7" key="1">
    <citation type="submission" date="2020-07" db="EMBL/GenBank/DDBJ databases">
        <authorList>
            <person name="Partida-Martinez L."/>
            <person name="Huntemann M."/>
            <person name="Clum A."/>
            <person name="Wang J."/>
            <person name="Palaniappan K."/>
            <person name="Ritter S."/>
            <person name="Chen I.-M."/>
            <person name="Stamatis D."/>
            <person name="Reddy T."/>
            <person name="O'Malley R."/>
            <person name="Daum C."/>
            <person name="Shapiro N."/>
            <person name="Ivanova N."/>
            <person name="Kyrpides N."/>
            <person name="Woyke T."/>
        </authorList>
    </citation>
    <scope>NUCLEOTIDE SEQUENCE [LARGE SCALE GENOMIC DNA]</scope>
    <source>
        <strain evidence="7">AT2.8</strain>
    </source>
</reference>
<dbReference type="GO" id="GO:0016301">
    <property type="term" value="F:kinase activity"/>
    <property type="evidence" value="ECO:0007669"/>
    <property type="project" value="UniProtKB-KW"/>
</dbReference>